<name>A0AAV5I9Z1_9ROSI</name>
<dbReference type="EMBL" id="BPVZ01000012">
    <property type="protein sequence ID" value="GKU97953.1"/>
    <property type="molecule type" value="Genomic_DNA"/>
</dbReference>
<sequence length="95" mass="11014">MGVMAWQAWMDECYSSSEARHLHQRSLALAMLPNFARKGLGGEDLEMNLIIRTVPFDANRRLKIPLETNQRCYLGHYHQLVAIFNARVARQVSWI</sequence>
<keyword evidence="2" id="KW-1185">Reference proteome</keyword>
<evidence type="ECO:0000313" key="2">
    <source>
        <dbReference type="Proteomes" id="UP001054252"/>
    </source>
</evidence>
<gene>
    <name evidence="1" type="ORF">SLEP1_g11022</name>
</gene>
<accession>A0AAV5I9Z1</accession>
<evidence type="ECO:0000313" key="1">
    <source>
        <dbReference type="EMBL" id="GKU97953.1"/>
    </source>
</evidence>
<dbReference type="AlphaFoldDB" id="A0AAV5I9Z1"/>
<organism evidence="1 2">
    <name type="scientific">Rubroshorea leprosula</name>
    <dbReference type="NCBI Taxonomy" id="152421"/>
    <lineage>
        <taxon>Eukaryota</taxon>
        <taxon>Viridiplantae</taxon>
        <taxon>Streptophyta</taxon>
        <taxon>Embryophyta</taxon>
        <taxon>Tracheophyta</taxon>
        <taxon>Spermatophyta</taxon>
        <taxon>Magnoliopsida</taxon>
        <taxon>eudicotyledons</taxon>
        <taxon>Gunneridae</taxon>
        <taxon>Pentapetalae</taxon>
        <taxon>rosids</taxon>
        <taxon>malvids</taxon>
        <taxon>Malvales</taxon>
        <taxon>Dipterocarpaceae</taxon>
        <taxon>Rubroshorea</taxon>
    </lineage>
</organism>
<protein>
    <submittedName>
        <fullName evidence="1">Uncharacterized protein</fullName>
    </submittedName>
</protein>
<comment type="caution">
    <text evidence="1">The sequence shown here is derived from an EMBL/GenBank/DDBJ whole genome shotgun (WGS) entry which is preliminary data.</text>
</comment>
<proteinExistence type="predicted"/>
<reference evidence="1 2" key="1">
    <citation type="journal article" date="2021" name="Commun. Biol.">
        <title>The genome of Shorea leprosula (Dipterocarpaceae) highlights the ecological relevance of drought in aseasonal tropical rainforests.</title>
        <authorList>
            <person name="Ng K.K.S."/>
            <person name="Kobayashi M.J."/>
            <person name="Fawcett J.A."/>
            <person name="Hatakeyama M."/>
            <person name="Paape T."/>
            <person name="Ng C.H."/>
            <person name="Ang C.C."/>
            <person name="Tnah L.H."/>
            <person name="Lee C.T."/>
            <person name="Nishiyama T."/>
            <person name="Sese J."/>
            <person name="O'Brien M.J."/>
            <person name="Copetti D."/>
            <person name="Mohd Noor M.I."/>
            <person name="Ong R.C."/>
            <person name="Putra M."/>
            <person name="Sireger I.Z."/>
            <person name="Indrioko S."/>
            <person name="Kosugi Y."/>
            <person name="Izuno A."/>
            <person name="Isagi Y."/>
            <person name="Lee S.L."/>
            <person name="Shimizu K.K."/>
        </authorList>
    </citation>
    <scope>NUCLEOTIDE SEQUENCE [LARGE SCALE GENOMIC DNA]</scope>
    <source>
        <strain evidence="1">214</strain>
    </source>
</reference>
<dbReference type="Proteomes" id="UP001054252">
    <property type="component" value="Unassembled WGS sequence"/>
</dbReference>